<reference evidence="2 3" key="1">
    <citation type="submission" date="2019-02" db="EMBL/GenBank/DDBJ databases">
        <title>Genomic Encyclopedia of Type Strains, Phase IV (KMG-IV): sequencing the most valuable type-strain genomes for metagenomic binning, comparative biology and taxonomic classification.</title>
        <authorList>
            <person name="Goeker M."/>
        </authorList>
    </citation>
    <scope>NUCLEOTIDE SEQUENCE [LARGE SCALE GENOMIC DNA]</scope>
    <source>
        <strain evidence="2 3">DSM 101727</strain>
    </source>
</reference>
<gene>
    <name evidence="2" type="ORF">EV193_105417</name>
</gene>
<protein>
    <recommendedName>
        <fullName evidence="4">SH3 domain-containing protein</fullName>
    </recommendedName>
</protein>
<dbReference type="Gene3D" id="2.30.30.40">
    <property type="entry name" value="SH3 Domains"/>
    <property type="match status" value="1"/>
</dbReference>
<feature type="signal peptide" evidence="1">
    <location>
        <begin position="1"/>
        <end position="30"/>
    </location>
</feature>
<dbReference type="RefSeq" id="WP_130345278.1">
    <property type="nucleotide sequence ID" value="NZ_SGWQ01000005.1"/>
</dbReference>
<name>A0A4Q7KNH2_9PSEU</name>
<comment type="caution">
    <text evidence="2">The sequence shown here is derived from an EMBL/GenBank/DDBJ whole genome shotgun (WGS) entry which is preliminary data.</text>
</comment>
<organism evidence="2 3">
    <name type="scientific">Herbihabitans rhizosphaerae</name>
    <dbReference type="NCBI Taxonomy" id="1872711"/>
    <lineage>
        <taxon>Bacteria</taxon>
        <taxon>Bacillati</taxon>
        <taxon>Actinomycetota</taxon>
        <taxon>Actinomycetes</taxon>
        <taxon>Pseudonocardiales</taxon>
        <taxon>Pseudonocardiaceae</taxon>
        <taxon>Herbihabitans</taxon>
    </lineage>
</organism>
<evidence type="ECO:0000313" key="2">
    <source>
        <dbReference type="EMBL" id="RZS37857.1"/>
    </source>
</evidence>
<evidence type="ECO:0000313" key="3">
    <source>
        <dbReference type="Proteomes" id="UP000294257"/>
    </source>
</evidence>
<keyword evidence="3" id="KW-1185">Reference proteome</keyword>
<evidence type="ECO:0000256" key="1">
    <source>
        <dbReference type="SAM" id="SignalP"/>
    </source>
</evidence>
<accession>A0A4Q7KNH2</accession>
<keyword evidence="1" id="KW-0732">Signal</keyword>
<dbReference type="Proteomes" id="UP000294257">
    <property type="component" value="Unassembled WGS sequence"/>
</dbReference>
<dbReference type="EMBL" id="SGWQ01000005">
    <property type="protein sequence ID" value="RZS37857.1"/>
    <property type="molecule type" value="Genomic_DNA"/>
</dbReference>
<feature type="chain" id="PRO_5020246476" description="SH3 domain-containing protein" evidence="1">
    <location>
        <begin position="31"/>
        <end position="149"/>
    </location>
</feature>
<evidence type="ECO:0008006" key="4">
    <source>
        <dbReference type="Google" id="ProtNLM"/>
    </source>
</evidence>
<sequence length="149" mass="15757">MKKRIIAAIGGSAAAVATAVSLLAGPTATAAPTEADESGPIGASAVETAPVEINPNERHPAAMAADPRISSRVERTYCKYRVTADGVAVREDPKKGSPRVGLLYKGQWFKGVYGENMNGYKVGYHDSVPQVGWVYAKYLDLIPGTCYKG</sequence>
<dbReference type="AlphaFoldDB" id="A0A4Q7KNH2"/>
<proteinExistence type="predicted"/>